<evidence type="ECO:0000259" key="10">
    <source>
        <dbReference type="SMART" id="SM00664"/>
    </source>
</evidence>
<comment type="subcellular location">
    <subcellularLocation>
        <location evidence="1">Membrane</location>
    </subcellularLocation>
</comment>
<evidence type="ECO:0000256" key="2">
    <source>
        <dbReference type="ARBA" id="ARBA00022448"/>
    </source>
</evidence>
<dbReference type="PANTHER" id="PTHR47797:SF1">
    <property type="entry name" value="CYTOCHROME B561 DOMAIN-CONTAINING PROTEIN-RELATED"/>
    <property type="match status" value="1"/>
</dbReference>
<dbReference type="InterPro" id="IPR006593">
    <property type="entry name" value="Cyt_b561/ferric_Rdtase_TM"/>
</dbReference>
<evidence type="ECO:0000256" key="3">
    <source>
        <dbReference type="ARBA" id="ARBA00022692"/>
    </source>
</evidence>
<gene>
    <name evidence="12" type="ORF">A7C99_5698</name>
</gene>
<feature type="transmembrane region" description="Helical" evidence="8">
    <location>
        <begin position="291"/>
        <end position="311"/>
    </location>
</feature>
<dbReference type="SUPFAM" id="SSF49344">
    <property type="entry name" value="CBD9-like"/>
    <property type="match status" value="1"/>
</dbReference>
<dbReference type="SMART" id="SM00664">
    <property type="entry name" value="DoH"/>
    <property type="match status" value="1"/>
</dbReference>
<keyword evidence="6 8" id="KW-0472">Membrane</keyword>
<feature type="domain" description="Cytochrome b561" evidence="11">
    <location>
        <begin position="225"/>
        <end position="348"/>
    </location>
</feature>
<evidence type="ECO:0000256" key="6">
    <source>
        <dbReference type="ARBA" id="ARBA00023136"/>
    </source>
</evidence>
<evidence type="ECO:0000256" key="8">
    <source>
        <dbReference type="SAM" id="Phobius"/>
    </source>
</evidence>
<accession>A0A178EUA6</accession>
<dbReference type="Gene3D" id="2.60.40.1210">
    <property type="entry name" value="Cellobiose dehydrogenase, cytochrome domain"/>
    <property type="match status" value="1"/>
</dbReference>
<keyword evidence="3 8" id="KW-0812">Transmembrane</keyword>
<dbReference type="GO" id="GO:0016020">
    <property type="term" value="C:membrane"/>
    <property type="evidence" value="ECO:0007669"/>
    <property type="project" value="UniProtKB-SubCell"/>
</dbReference>
<keyword evidence="9" id="KW-0732">Signal</keyword>
<reference evidence="12 13" key="1">
    <citation type="submission" date="2016-05" db="EMBL/GenBank/DDBJ databases">
        <title>Genome sequencing of Trichophyton rubrum CMCC(F)T1i isolated from hair.</title>
        <authorList>
            <person name="Zhan P."/>
            <person name="Tao Y."/>
            <person name="Liu W."/>
        </authorList>
    </citation>
    <scope>NUCLEOTIDE SEQUENCE [LARGE SCALE GENOMIC DNA]</scope>
    <source>
        <strain evidence="13">CMCC(F)T1i</strain>
    </source>
</reference>
<proteinExistence type="predicted"/>
<evidence type="ECO:0000256" key="1">
    <source>
        <dbReference type="ARBA" id="ARBA00004370"/>
    </source>
</evidence>
<feature type="domain" description="DOMON" evidence="10">
    <location>
        <begin position="66"/>
        <end position="157"/>
    </location>
</feature>
<feature type="region of interest" description="Disordered" evidence="7">
    <location>
        <begin position="454"/>
        <end position="509"/>
    </location>
</feature>
<evidence type="ECO:0008006" key="14">
    <source>
        <dbReference type="Google" id="ProtNLM"/>
    </source>
</evidence>
<dbReference type="PANTHER" id="PTHR47797">
    <property type="entry name" value="DEHYDROGENASE, PUTATIVE (AFU_ORTHOLOGUE AFUA_8G05805)-RELATED"/>
    <property type="match status" value="1"/>
</dbReference>
<organism evidence="12 13">
    <name type="scientific">Trichophyton rubrum</name>
    <name type="common">Athlete's foot fungus</name>
    <name type="synonym">Epidermophyton rubrum</name>
    <dbReference type="NCBI Taxonomy" id="5551"/>
    <lineage>
        <taxon>Eukaryota</taxon>
        <taxon>Fungi</taxon>
        <taxon>Dikarya</taxon>
        <taxon>Ascomycota</taxon>
        <taxon>Pezizomycotina</taxon>
        <taxon>Eurotiomycetes</taxon>
        <taxon>Eurotiomycetidae</taxon>
        <taxon>Onygenales</taxon>
        <taxon>Arthrodermataceae</taxon>
        <taxon>Trichophyton</taxon>
    </lineage>
</organism>
<dbReference type="AlphaFoldDB" id="A0A178EUA6"/>
<keyword evidence="4" id="KW-0249">Electron transport</keyword>
<feature type="transmembrane region" description="Helical" evidence="8">
    <location>
        <begin position="363"/>
        <end position="384"/>
    </location>
</feature>
<feature type="transmembrane region" description="Helical" evidence="8">
    <location>
        <begin position="323"/>
        <end position="343"/>
    </location>
</feature>
<dbReference type="Gene3D" id="1.20.120.1770">
    <property type="match status" value="1"/>
</dbReference>
<feature type="compositionally biased region" description="Polar residues" evidence="7">
    <location>
        <begin position="198"/>
        <end position="211"/>
    </location>
</feature>
<dbReference type="CDD" id="cd08760">
    <property type="entry name" value="Cyt_b561_FRRS1_like"/>
    <property type="match status" value="1"/>
</dbReference>
<evidence type="ECO:0000256" key="9">
    <source>
        <dbReference type="SAM" id="SignalP"/>
    </source>
</evidence>
<dbReference type="Pfam" id="PF16010">
    <property type="entry name" value="CDH-cyt"/>
    <property type="match status" value="1"/>
</dbReference>
<dbReference type="CDD" id="cd09630">
    <property type="entry name" value="CDH_like_cytochrome"/>
    <property type="match status" value="1"/>
</dbReference>
<evidence type="ECO:0000256" key="7">
    <source>
        <dbReference type="SAM" id="MobiDB-lite"/>
    </source>
</evidence>
<evidence type="ECO:0000313" key="13">
    <source>
        <dbReference type="Proteomes" id="UP000243015"/>
    </source>
</evidence>
<protein>
    <recommendedName>
        <fullName evidence="14">Cellobiose dehydrogenase</fullName>
    </recommendedName>
</protein>
<keyword evidence="2" id="KW-0813">Transport</keyword>
<dbReference type="Pfam" id="PF03188">
    <property type="entry name" value="Cytochrom_B561"/>
    <property type="match status" value="1"/>
</dbReference>
<feature type="compositionally biased region" description="Basic and acidic residues" evidence="7">
    <location>
        <begin position="499"/>
        <end position="509"/>
    </location>
</feature>
<name>A0A178EUA6_TRIRU</name>
<evidence type="ECO:0000256" key="4">
    <source>
        <dbReference type="ARBA" id="ARBA00022982"/>
    </source>
</evidence>
<keyword evidence="5 8" id="KW-1133">Transmembrane helix</keyword>
<comment type="caution">
    <text evidence="12">The sequence shown here is derived from an EMBL/GenBank/DDBJ whole genome shotgun (WGS) entry which is preliminary data.</text>
</comment>
<sequence>MKFQSLLAGAACLLPAVSLVDAAKTAQFRPPNGGDVRFRVNIPTSTAATKKGSIYFQIRAPSSVEWVGLGQGSEMTGSNIFMLYSAATPSNVTLSPRAGLGEFMPEHNSRAQVTLLNGSGITEGRMVANVRCDNCLKWEGGSMDPTDAASSWIWAVKLGASIKSNDVAKSLMIHDNMGAFNLDLTQAVGDDEDGNPFGSDNANTPDSGSAGTVVSDGGRIARRSAHGLIMSILFLLMFPSFALTLHLVPSKNTVTHIHAPLQIVSLIAAVVGFSLGISLARDLNKINSTHAVIGIIIMTWVILLQPALGLLQHLHFKKTGTRAVHGILHAWLGRCVFILAVINGGLGLRLSGIGNPGVPRAGVIAYCIIAAIMAAVYISVVLFMSKKPKPAATTIGTNQEVKGSAVELVDSPSRELLPRSSLGEGAGILGRNPAGDSVSDIIEASFGLSVQGKRNGGHDVNIEQPKSYQVVSKGPSSPADRPSIKRLEPPPASCYKTAPAEDLHQVTAI</sequence>
<feature type="region of interest" description="Disordered" evidence="7">
    <location>
        <begin position="191"/>
        <end position="211"/>
    </location>
</feature>
<dbReference type="EMBL" id="LHPM01000018">
    <property type="protein sequence ID" value="OAL63305.1"/>
    <property type="molecule type" value="Genomic_DNA"/>
</dbReference>
<feature type="transmembrane region" description="Helical" evidence="8">
    <location>
        <begin position="228"/>
        <end position="248"/>
    </location>
</feature>
<dbReference type="SMART" id="SM00665">
    <property type="entry name" value="B561"/>
    <property type="match status" value="1"/>
</dbReference>
<dbReference type="Proteomes" id="UP000243015">
    <property type="component" value="Unassembled WGS sequence"/>
</dbReference>
<feature type="transmembrane region" description="Helical" evidence="8">
    <location>
        <begin position="260"/>
        <end position="279"/>
    </location>
</feature>
<evidence type="ECO:0000313" key="12">
    <source>
        <dbReference type="EMBL" id="OAL63305.1"/>
    </source>
</evidence>
<dbReference type="InterPro" id="IPR005018">
    <property type="entry name" value="DOMON_domain"/>
</dbReference>
<evidence type="ECO:0000256" key="5">
    <source>
        <dbReference type="ARBA" id="ARBA00022989"/>
    </source>
</evidence>
<evidence type="ECO:0000259" key="11">
    <source>
        <dbReference type="SMART" id="SM00665"/>
    </source>
</evidence>
<dbReference type="VEuPathDB" id="FungiDB:TERG_00638"/>
<feature type="signal peptide" evidence="9">
    <location>
        <begin position="1"/>
        <end position="22"/>
    </location>
</feature>
<dbReference type="InterPro" id="IPR015920">
    <property type="entry name" value="Cellobiose_DH-like_cyt"/>
</dbReference>
<feature type="chain" id="PRO_5008085716" description="Cellobiose dehydrogenase" evidence="9">
    <location>
        <begin position="23"/>
        <end position="509"/>
    </location>
</feature>